<evidence type="ECO:0000313" key="2">
    <source>
        <dbReference type="EMBL" id="ASK65057.1"/>
    </source>
</evidence>
<dbReference type="InterPro" id="IPR011008">
    <property type="entry name" value="Dimeric_a/b-barrel"/>
</dbReference>
<dbReference type="InterPro" id="IPR007138">
    <property type="entry name" value="ABM_dom"/>
</dbReference>
<evidence type="ECO:0000313" key="3">
    <source>
        <dbReference type="Proteomes" id="UP000198398"/>
    </source>
</evidence>
<evidence type="ECO:0000259" key="1">
    <source>
        <dbReference type="PROSITE" id="PS51725"/>
    </source>
</evidence>
<name>A0A220UAD4_9MICO</name>
<dbReference type="OrthoDB" id="8452260at2"/>
<organism evidence="2 3">
    <name type="scientific">Brachybacterium avium</name>
    <dbReference type="NCBI Taxonomy" id="2017485"/>
    <lineage>
        <taxon>Bacteria</taxon>
        <taxon>Bacillati</taxon>
        <taxon>Actinomycetota</taxon>
        <taxon>Actinomycetes</taxon>
        <taxon>Micrococcales</taxon>
        <taxon>Dermabacteraceae</taxon>
        <taxon>Brachybacterium</taxon>
    </lineage>
</organism>
<dbReference type="InterPro" id="IPR050744">
    <property type="entry name" value="AI-2_Isomerase_LsrG"/>
</dbReference>
<keyword evidence="2" id="KW-0503">Monooxygenase</keyword>
<dbReference type="EMBL" id="CP022316">
    <property type="protein sequence ID" value="ASK65057.1"/>
    <property type="molecule type" value="Genomic_DNA"/>
</dbReference>
<accession>A0A220UAD4</accession>
<dbReference type="GO" id="GO:0004497">
    <property type="term" value="F:monooxygenase activity"/>
    <property type="evidence" value="ECO:0007669"/>
    <property type="project" value="UniProtKB-KW"/>
</dbReference>
<feature type="domain" description="ABM" evidence="1">
    <location>
        <begin position="2"/>
        <end position="92"/>
    </location>
</feature>
<dbReference type="PANTHER" id="PTHR33336:SF3">
    <property type="entry name" value="ABM DOMAIN-CONTAINING PROTEIN"/>
    <property type="match status" value="1"/>
</dbReference>
<gene>
    <name evidence="2" type="ORF">CFK39_03580</name>
</gene>
<dbReference type="Gene3D" id="3.30.70.100">
    <property type="match status" value="1"/>
</dbReference>
<dbReference type="RefSeq" id="WP_089064304.1">
    <property type="nucleotide sequence ID" value="NZ_CP022316.1"/>
</dbReference>
<dbReference type="Pfam" id="PF03992">
    <property type="entry name" value="ABM"/>
    <property type="match status" value="1"/>
</dbReference>
<dbReference type="PROSITE" id="PS51725">
    <property type="entry name" value="ABM"/>
    <property type="match status" value="1"/>
</dbReference>
<dbReference type="PANTHER" id="PTHR33336">
    <property type="entry name" value="QUINOL MONOOXYGENASE YGIN-RELATED"/>
    <property type="match status" value="1"/>
</dbReference>
<sequence length="106" mass="12181">MILINVKFPVKPEFADQWPELSREFTETTLAEPGNLWFEWSRSVEEPNTYVLIEAFTDEGAGPHVNSPHFKKMQEEFPQYLSATPQIISHQIDSEGWGPMGEITVE</sequence>
<keyword evidence="3" id="KW-1185">Reference proteome</keyword>
<proteinExistence type="predicted"/>
<reference evidence="3" key="1">
    <citation type="submission" date="2017-07" db="EMBL/GenBank/DDBJ databases">
        <title>Brachybacterium sp. VR2415.</title>
        <authorList>
            <person name="Tak E.J."/>
            <person name="Bae J.-W."/>
        </authorList>
    </citation>
    <scope>NUCLEOTIDE SEQUENCE [LARGE SCALE GENOMIC DNA]</scope>
    <source>
        <strain evidence="3">VR2415</strain>
    </source>
</reference>
<keyword evidence="2" id="KW-0560">Oxidoreductase</keyword>
<dbReference type="SUPFAM" id="SSF54909">
    <property type="entry name" value="Dimeric alpha+beta barrel"/>
    <property type="match status" value="1"/>
</dbReference>
<dbReference type="KEGG" id="brv:CFK39_03580"/>
<protein>
    <submittedName>
        <fullName evidence="2">Antibiotic biosynthesis monooxygenase</fullName>
    </submittedName>
</protein>
<dbReference type="Proteomes" id="UP000198398">
    <property type="component" value="Chromosome"/>
</dbReference>
<dbReference type="AlphaFoldDB" id="A0A220UAD4"/>